<keyword evidence="2" id="KW-1003">Cell membrane</keyword>
<dbReference type="RefSeq" id="WP_044626118.1">
    <property type="nucleotide sequence ID" value="NZ_JTDV01000005.1"/>
</dbReference>
<dbReference type="GO" id="GO:0008381">
    <property type="term" value="F:mechanosensitive monoatomic ion channel activity"/>
    <property type="evidence" value="ECO:0007669"/>
    <property type="project" value="InterPro"/>
</dbReference>
<evidence type="ECO:0000256" key="8">
    <source>
        <dbReference type="ARBA" id="ARBA00093630"/>
    </source>
</evidence>
<dbReference type="InterPro" id="IPR010920">
    <property type="entry name" value="LSM_dom_sf"/>
</dbReference>
<feature type="transmembrane region" description="Helical" evidence="10">
    <location>
        <begin position="20"/>
        <end position="42"/>
    </location>
</feature>
<dbReference type="PANTHER" id="PTHR30414">
    <property type="entry name" value="MINICONDUCTANCE MECHANOSENSITIVE CHANNEL YBDG"/>
    <property type="match status" value="1"/>
</dbReference>
<dbReference type="SUPFAM" id="SSF50182">
    <property type="entry name" value="Sm-like ribonucleoproteins"/>
    <property type="match status" value="1"/>
</dbReference>
<dbReference type="EMBL" id="JTDV01000005">
    <property type="protein sequence ID" value="KJD32846.1"/>
    <property type="molecule type" value="Genomic_DNA"/>
</dbReference>
<evidence type="ECO:0000256" key="5">
    <source>
        <dbReference type="ARBA" id="ARBA00022989"/>
    </source>
</evidence>
<dbReference type="InterPro" id="IPR023408">
    <property type="entry name" value="MscS_beta-dom_sf"/>
</dbReference>
<dbReference type="Gene3D" id="2.30.30.60">
    <property type="match status" value="1"/>
</dbReference>
<keyword evidence="3" id="KW-0997">Cell inner membrane</keyword>
<organism evidence="12 13">
    <name type="scientific">Neotamlana nanhaiensis</name>
    <dbReference type="NCBI Taxonomy" id="1382798"/>
    <lineage>
        <taxon>Bacteria</taxon>
        <taxon>Pseudomonadati</taxon>
        <taxon>Bacteroidota</taxon>
        <taxon>Flavobacteriia</taxon>
        <taxon>Flavobacteriales</taxon>
        <taxon>Flavobacteriaceae</taxon>
        <taxon>Neotamlana</taxon>
    </lineage>
</organism>
<dbReference type="OrthoDB" id="9775207at2"/>
<evidence type="ECO:0000256" key="3">
    <source>
        <dbReference type="ARBA" id="ARBA00022519"/>
    </source>
</evidence>
<dbReference type="GO" id="GO:0071470">
    <property type="term" value="P:cellular response to osmotic stress"/>
    <property type="evidence" value="ECO:0007669"/>
    <property type="project" value="InterPro"/>
</dbReference>
<gene>
    <name evidence="12" type="ORF">PK35_07655</name>
</gene>
<comment type="subcellular location">
    <subcellularLocation>
        <location evidence="1">Cell inner membrane</location>
        <topology evidence="1">Multi-pass membrane protein</topology>
    </subcellularLocation>
</comment>
<dbReference type="PANTHER" id="PTHR30414:SF0">
    <property type="entry name" value="MINICONDUCTANCE MECHANOSENSITIVE CHANNEL YBDG"/>
    <property type="match status" value="1"/>
</dbReference>
<evidence type="ECO:0000313" key="13">
    <source>
        <dbReference type="Proteomes" id="UP000032361"/>
    </source>
</evidence>
<reference evidence="12 13" key="1">
    <citation type="journal article" date="2015" name="Antonie Van Leeuwenhoek">
        <title>Tamlana nanhaiensis sp. nov., isolated from surface seawater collected from the South China Sea.</title>
        <authorList>
            <person name="Liu X."/>
            <person name="Lai Q."/>
            <person name="Du Y."/>
            <person name="Li G."/>
            <person name="Sun F."/>
            <person name="Shao Z."/>
        </authorList>
    </citation>
    <scope>NUCLEOTIDE SEQUENCE [LARGE SCALE GENOMIC DNA]</scope>
    <source>
        <strain evidence="12 13">FHC16</strain>
    </source>
</reference>
<feature type="transmembrane region" description="Helical" evidence="10">
    <location>
        <begin position="142"/>
        <end position="161"/>
    </location>
</feature>
<keyword evidence="7 10" id="KW-0472">Membrane</keyword>
<dbReference type="GO" id="GO:0005886">
    <property type="term" value="C:plasma membrane"/>
    <property type="evidence" value="ECO:0007669"/>
    <property type="project" value="UniProtKB-SubCell"/>
</dbReference>
<dbReference type="PATRIC" id="fig|1382798.3.peg.2871"/>
<evidence type="ECO:0000313" key="12">
    <source>
        <dbReference type="EMBL" id="KJD32846.1"/>
    </source>
</evidence>
<dbReference type="STRING" id="1382798.PK35_07655"/>
<accession>A0A0D7W195</accession>
<keyword evidence="5 10" id="KW-1133">Transmembrane helix</keyword>
<evidence type="ECO:0000256" key="9">
    <source>
        <dbReference type="ARBA" id="ARBA00093659"/>
    </source>
</evidence>
<dbReference type="Pfam" id="PF00924">
    <property type="entry name" value="MS_channel_2nd"/>
    <property type="match status" value="1"/>
</dbReference>
<comment type="caution">
    <text evidence="12">The sequence shown here is derived from an EMBL/GenBank/DDBJ whole genome shotgun (WGS) entry which is preliminary data.</text>
</comment>
<sequence length="408" mass="46498">MKHYFYDLLVSKGFTETSASYLNMGILLVALIVVVLITDFIVKRILVVSFNQFATKSKTNFDDLLISNKVPRNVAHIIPLIITLEYFPIVFSDFPNFELPVEKALKVFGIVLTLWIVRSLLNTIKDYLKTLPRFKDKPIASYIQVFMIFAWLGGIMSSIAIVTGIPFLQFLTGLGAISAVILLVFKDTILGFVASIQVSINDMVRIGDWITFEKYGADGDVIEITLATVKVQNFDKTITTIPTYALISDSFKNWRGMTNSDGRRIKRALIIKQSSIKYLTETEVEDLKKIQLITDYLQNRQADIISFNETHQADKSVLINGRNLTNFGVFRKYIDTYLNQHSAINKDMMIMVRQLAPTTQGIPLEIYAFSSDKRWANYEYIIADVFDHLIAALPYFNLKVFELPTDLE</sequence>
<evidence type="ECO:0000256" key="10">
    <source>
        <dbReference type="SAM" id="Phobius"/>
    </source>
</evidence>
<dbReference type="FunFam" id="2.30.30.60:FF:000002">
    <property type="entry name" value="Mechanosensitive ion channel family protein"/>
    <property type="match status" value="1"/>
</dbReference>
<protein>
    <recommendedName>
        <fullName evidence="8">Mechanosensing system component YbdG</fullName>
    </recommendedName>
    <alternativeName>
        <fullName evidence="9">Mechanosensitive channel homolog YbdG</fullName>
    </alternativeName>
</protein>
<dbReference type="AlphaFoldDB" id="A0A0D7W195"/>
<proteinExistence type="predicted"/>
<evidence type="ECO:0000259" key="11">
    <source>
        <dbReference type="Pfam" id="PF00924"/>
    </source>
</evidence>
<dbReference type="Proteomes" id="UP000032361">
    <property type="component" value="Unassembled WGS sequence"/>
</dbReference>
<evidence type="ECO:0000256" key="6">
    <source>
        <dbReference type="ARBA" id="ARBA00023016"/>
    </source>
</evidence>
<evidence type="ECO:0000256" key="2">
    <source>
        <dbReference type="ARBA" id="ARBA00022475"/>
    </source>
</evidence>
<feature type="transmembrane region" description="Helical" evidence="10">
    <location>
        <begin position="74"/>
        <end position="92"/>
    </location>
</feature>
<keyword evidence="13" id="KW-1185">Reference proteome</keyword>
<dbReference type="InterPro" id="IPR006685">
    <property type="entry name" value="MscS_channel_2nd"/>
</dbReference>
<evidence type="ECO:0000256" key="1">
    <source>
        <dbReference type="ARBA" id="ARBA00004429"/>
    </source>
</evidence>
<evidence type="ECO:0000256" key="7">
    <source>
        <dbReference type="ARBA" id="ARBA00023136"/>
    </source>
</evidence>
<dbReference type="InterPro" id="IPR030192">
    <property type="entry name" value="YbdG"/>
</dbReference>
<feature type="domain" description="Mechanosensitive ion channel MscS" evidence="11">
    <location>
        <begin position="187"/>
        <end position="255"/>
    </location>
</feature>
<feature type="transmembrane region" description="Helical" evidence="10">
    <location>
        <begin position="167"/>
        <end position="185"/>
    </location>
</feature>
<keyword evidence="6" id="KW-0346">Stress response</keyword>
<name>A0A0D7W195_9FLAO</name>
<evidence type="ECO:0000256" key="4">
    <source>
        <dbReference type="ARBA" id="ARBA00022692"/>
    </source>
</evidence>
<keyword evidence="4 10" id="KW-0812">Transmembrane</keyword>
<feature type="transmembrane region" description="Helical" evidence="10">
    <location>
        <begin position="104"/>
        <end position="121"/>
    </location>
</feature>